<dbReference type="OrthoDB" id="440370at2759"/>
<sequence>CVLASTSKNALGLCFMGDTLHLQLKAKEPKQLLSITPMRLMKMKDRPRDGERHPLQAPASEGMVWQWLPYSPGGPPLHSPGEFSVPIDQGEVDAILAAAENGQP</sequence>
<feature type="non-terminal residue" evidence="1">
    <location>
        <position position="104"/>
    </location>
</feature>
<name>A0A812ZMA8_9DINO</name>
<evidence type="ECO:0000313" key="2">
    <source>
        <dbReference type="Proteomes" id="UP000601435"/>
    </source>
</evidence>
<proteinExistence type="predicted"/>
<protein>
    <submittedName>
        <fullName evidence="1">Uncharacterized protein</fullName>
    </submittedName>
</protein>
<dbReference type="EMBL" id="CAJNJA010048874">
    <property type="protein sequence ID" value="CAE7834102.1"/>
    <property type="molecule type" value="Genomic_DNA"/>
</dbReference>
<dbReference type="AlphaFoldDB" id="A0A812ZMA8"/>
<dbReference type="Proteomes" id="UP000601435">
    <property type="component" value="Unassembled WGS sequence"/>
</dbReference>
<comment type="caution">
    <text evidence="1">The sequence shown here is derived from an EMBL/GenBank/DDBJ whole genome shotgun (WGS) entry which is preliminary data.</text>
</comment>
<organism evidence="1 2">
    <name type="scientific">Symbiodinium necroappetens</name>
    <dbReference type="NCBI Taxonomy" id="1628268"/>
    <lineage>
        <taxon>Eukaryota</taxon>
        <taxon>Sar</taxon>
        <taxon>Alveolata</taxon>
        <taxon>Dinophyceae</taxon>
        <taxon>Suessiales</taxon>
        <taxon>Symbiodiniaceae</taxon>
        <taxon>Symbiodinium</taxon>
    </lineage>
</organism>
<feature type="non-terminal residue" evidence="1">
    <location>
        <position position="1"/>
    </location>
</feature>
<gene>
    <name evidence="1" type="ORF">SNEC2469_LOCUS24996</name>
</gene>
<accession>A0A812ZMA8</accession>
<reference evidence="1" key="1">
    <citation type="submission" date="2021-02" db="EMBL/GenBank/DDBJ databases">
        <authorList>
            <person name="Dougan E. K."/>
            <person name="Rhodes N."/>
            <person name="Thang M."/>
            <person name="Chan C."/>
        </authorList>
    </citation>
    <scope>NUCLEOTIDE SEQUENCE</scope>
</reference>
<keyword evidence="2" id="KW-1185">Reference proteome</keyword>
<evidence type="ECO:0000313" key="1">
    <source>
        <dbReference type="EMBL" id="CAE7834102.1"/>
    </source>
</evidence>